<keyword evidence="4" id="KW-0503">Monooxygenase</keyword>
<dbReference type="PANTHER" id="PTHR42847:SF4">
    <property type="entry name" value="ALKANESULFONATE MONOOXYGENASE-RELATED"/>
    <property type="match status" value="1"/>
</dbReference>
<keyword evidence="3 6" id="KW-0560">Oxidoreductase</keyword>
<name>A0ABW2ANP7_9MICO</name>
<dbReference type="Proteomes" id="UP001596356">
    <property type="component" value="Unassembled WGS sequence"/>
</dbReference>
<dbReference type="GO" id="GO:0016491">
    <property type="term" value="F:oxidoreductase activity"/>
    <property type="evidence" value="ECO:0007669"/>
    <property type="project" value="UniProtKB-KW"/>
</dbReference>
<keyword evidence="1" id="KW-0285">Flavoprotein</keyword>
<dbReference type="Pfam" id="PF00296">
    <property type="entry name" value="Bac_luciferase"/>
    <property type="match status" value="1"/>
</dbReference>
<dbReference type="Gene3D" id="3.20.20.30">
    <property type="entry name" value="Luciferase-like domain"/>
    <property type="match status" value="1"/>
</dbReference>
<dbReference type="SUPFAM" id="SSF51679">
    <property type="entry name" value="Bacterial luciferase-like"/>
    <property type="match status" value="1"/>
</dbReference>
<evidence type="ECO:0000256" key="1">
    <source>
        <dbReference type="ARBA" id="ARBA00022630"/>
    </source>
</evidence>
<dbReference type="PANTHER" id="PTHR42847">
    <property type="entry name" value="ALKANESULFONATE MONOOXYGENASE"/>
    <property type="match status" value="1"/>
</dbReference>
<organism evidence="6 7">
    <name type="scientific">Branchiibius cervicis</name>
    <dbReference type="NCBI Taxonomy" id="908252"/>
    <lineage>
        <taxon>Bacteria</taxon>
        <taxon>Bacillati</taxon>
        <taxon>Actinomycetota</taxon>
        <taxon>Actinomycetes</taxon>
        <taxon>Micrococcales</taxon>
        <taxon>Dermacoccaceae</taxon>
        <taxon>Branchiibius</taxon>
    </lineage>
</organism>
<evidence type="ECO:0000256" key="2">
    <source>
        <dbReference type="ARBA" id="ARBA00022643"/>
    </source>
</evidence>
<feature type="domain" description="Luciferase-like" evidence="5">
    <location>
        <begin position="18"/>
        <end position="246"/>
    </location>
</feature>
<evidence type="ECO:0000313" key="6">
    <source>
        <dbReference type="EMBL" id="MFC6712559.1"/>
    </source>
</evidence>
<evidence type="ECO:0000256" key="4">
    <source>
        <dbReference type="ARBA" id="ARBA00023033"/>
    </source>
</evidence>
<keyword evidence="2" id="KW-0288">FMN</keyword>
<protein>
    <submittedName>
        <fullName evidence="6">LLM class F420-dependent oxidoreductase</fullName>
        <ecNumber evidence="6">1.-.-.-</ecNumber>
    </submittedName>
</protein>
<evidence type="ECO:0000256" key="3">
    <source>
        <dbReference type="ARBA" id="ARBA00023002"/>
    </source>
</evidence>
<dbReference type="InterPro" id="IPR019921">
    <property type="entry name" value="Lucif-like_OxRdtase_Rv2161c"/>
</dbReference>
<dbReference type="RefSeq" id="WP_377820032.1">
    <property type="nucleotide sequence ID" value="NZ_JBHSWJ010000002.1"/>
</dbReference>
<dbReference type="EC" id="1.-.-.-" evidence="6"/>
<dbReference type="NCBIfam" id="TIGR03619">
    <property type="entry name" value="F420_Rv2161c"/>
    <property type="match status" value="1"/>
</dbReference>
<evidence type="ECO:0000259" key="5">
    <source>
        <dbReference type="Pfam" id="PF00296"/>
    </source>
</evidence>
<comment type="caution">
    <text evidence="6">The sequence shown here is derived from an EMBL/GenBank/DDBJ whole genome shotgun (WGS) entry which is preliminary data.</text>
</comment>
<dbReference type="EMBL" id="JBHSWJ010000002">
    <property type="protein sequence ID" value="MFC6712559.1"/>
    <property type="molecule type" value="Genomic_DNA"/>
</dbReference>
<keyword evidence="7" id="KW-1185">Reference proteome</keyword>
<dbReference type="InterPro" id="IPR036661">
    <property type="entry name" value="Luciferase-like_sf"/>
</dbReference>
<dbReference type="InterPro" id="IPR011251">
    <property type="entry name" value="Luciferase-like_dom"/>
</dbReference>
<dbReference type="InterPro" id="IPR050172">
    <property type="entry name" value="SsuD_RutA_monooxygenase"/>
</dbReference>
<sequence length="299" mass="32549">MRTRTSMQIGLHALGIGPGARPDVIRAVSVEAERHGFARLWAGEHVVMVDHSRSPYPYAPDGRIAVPAEADWLDPMPTLAYAAAVTSRIGLATGILLLPEHNPVAMAKTAATLDVLCDGRLTLGVGVGWSAEEFAALGVPFLGRARRTAEYVEVMRLLWRRDVADFAGEFAAFDEIRVYPKPVHRCIPVIVGGNSDAALDRVAAWGDGWYGFNLDSVPAVAERLDRLDAACRRVDRDRSTLHCAVALRDPDIADLSALTELGVDELVLVAPPPADTDRVVQWLADIADHWRPGRFSPRP</sequence>
<proteinExistence type="predicted"/>
<evidence type="ECO:0000313" key="7">
    <source>
        <dbReference type="Proteomes" id="UP001596356"/>
    </source>
</evidence>
<accession>A0ABW2ANP7</accession>
<reference evidence="7" key="1">
    <citation type="journal article" date="2019" name="Int. J. Syst. Evol. Microbiol.">
        <title>The Global Catalogue of Microorganisms (GCM) 10K type strain sequencing project: providing services to taxonomists for standard genome sequencing and annotation.</title>
        <authorList>
            <consortium name="The Broad Institute Genomics Platform"/>
            <consortium name="The Broad Institute Genome Sequencing Center for Infectious Disease"/>
            <person name="Wu L."/>
            <person name="Ma J."/>
        </authorList>
    </citation>
    <scope>NUCLEOTIDE SEQUENCE [LARGE SCALE GENOMIC DNA]</scope>
    <source>
        <strain evidence="7">NBRC 106593</strain>
    </source>
</reference>
<gene>
    <name evidence="6" type="ORF">ACFQBT_01300</name>
</gene>